<feature type="region of interest" description="Disordered" evidence="5">
    <location>
        <begin position="1"/>
        <end position="80"/>
    </location>
</feature>
<sequence length="576" mass="64978">MTESLKAEPSKWHHPSEVMKLHKLKQKKKKLQARIAGNASNEPSKSSSALDEVFSGGKRKNPFLKANSTKKTKPEPPILDESTDQTLFKLLNQNNSQESPSNLSVTSFDNILNKLNIKPKEVVEIVKAKGKNWLPIDWTLKSRVRLLSEKPFHWNQKLKISEEASGITAFTRCLGLPGQHAICACIQFWTYSLLVVALSTAQQKQILFQDNNTDTTLDTSPNAKFHQCCLYWQQPCLPWLTLFPRHSSKSLPSVMVMNAQIKDSLQQAYSDGMRSLFQLIRIRQCPYFYACANNFTVLFRSAGIGGFTDVHALICPTTRGFRESLRQEEIEFTMPLKNKRNSDQGYDTWDSQETENGDVAGEDDEDDPVEEGWLKSLGVNEKDIKQINYAQDRLTQKQECEIDNSERSLVLVEGVEVLGLHNFLINCKSAVSITGHLAGIPPTLLAPVAFKGASLNSLKVRQAKVHLDDSDYYSLELSGPILPSTMHNLFAVSSPEHSLTATFTDVSVTEHFSKLQNNERRSDIQNKGTVVFGKENLSDCGLLPKVLKHFCNPDREYVTHVECLKYDCETKTYTWT</sequence>
<name>A0A9P0LND7_ACAOB</name>
<keyword evidence="2" id="KW-0217">Developmental protein</keyword>
<comment type="caution">
    <text evidence="6">The sequence shown here is derived from an EMBL/GenBank/DDBJ whole genome shotgun (WGS) entry which is preliminary data.</text>
</comment>
<protein>
    <submittedName>
        <fullName evidence="6">Uncharacterized protein</fullName>
    </submittedName>
</protein>
<keyword evidence="3" id="KW-0539">Nucleus</keyword>
<organism evidence="6 7">
    <name type="scientific">Acanthoscelides obtectus</name>
    <name type="common">Bean weevil</name>
    <name type="synonym">Bruchus obtectus</name>
    <dbReference type="NCBI Taxonomy" id="200917"/>
    <lineage>
        <taxon>Eukaryota</taxon>
        <taxon>Metazoa</taxon>
        <taxon>Ecdysozoa</taxon>
        <taxon>Arthropoda</taxon>
        <taxon>Hexapoda</taxon>
        <taxon>Insecta</taxon>
        <taxon>Pterygota</taxon>
        <taxon>Neoptera</taxon>
        <taxon>Endopterygota</taxon>
        <taxon>Coleoptera</taxon>
        <taxon>Polyphaga</taxon>
        <taxon>Cucujiformia</taxon>
        <taxon>Chrysomeloidea</taxon>
        <taxon>Chrysomelidae</taxon>
        <taxon>Bruchinae</taxon>
        <taxon>Bruchini</taxon>
        <taxon>Acanthoscelides</taxon>
    </lineage>
</organism>
<dbReference type="PRINTS" id="PR02064">
    <property type="entry name" value="DONSON"/>
</dbReference>
<keyword evidence="7" id="KW-1185">Reference proteome</keyword>
<dbReference type="InterPro" id="IPR024861">
    <property type="entry name" value="Donson"/>
</dbReference>
<dbReference type="AlphaFoldDB" id="A0A9P0LND7"/>
<proteinExistence type="inferred from homology"/>
<feature type="compositionally biased region" description="Basic residues" evidence="5">
    <location>
        <begin position="21"/>
        <end position="32"/>
    </location>
</feature>
<evidence type="ECO:0000313" key="7">
    <source>
        <dbReference type="Proteomes" id="UP001152888"/>
    </source>
</evidence>
<feature type="compositionally biased region" description="Basic and acidic residues" evidence="5">
    <location>
        <begin position="1"/>
        <end position="20"/>
    </location>
</feature>
<comment type="similarity">
    <text evidence="4">Belongs to the DONSON family.</text>
</comment>
<dbReference type="GO" id="GO:0005634">
    <property type="term" value="C:nucleus"/>
    <property type="evidence" value="ECO:0007669"/>
    <property type="project" value="UniProtKB-SubCell"/>
</dbReference>
<evidence type="ECO:0000256" key="5">
    <source>
        <dbReference type="SAM" id="MobiDB-lite"/>
    </source>
</evidence>
<dbReference type="Proteomes" id="UP001152888">
    <property type="component" value="Unassembled WGS sequence"/>
</dbReference>
<gene>
    <name evidence="6" type="ORF">ACAOBT_LOCUS22867</name>
</gene>
<dbReference type="PANTHER" id="PTHR12972">
    <property type="entry name" value="DOWNSTREAM NEIGHBOR OF SON"/>
    <property type="match status" value="1"/>
</dbReference>
<evidence type="ECO:0000256" key="1">
    <source>
        <dbReference type="ARBA" id="ARBA00004123"/>
    </source>
</evidence>
<evidence type="ECO:0000256" key="2">
    <source>
        <dbReference type="ARBA" id="ARBA00022473"/>
    </source>
</evidence>
<dbReference type="GO" id="GO:0033260">
    <property type="term" value="P:nuclear DNA replication"/>
    <property type="evidence" value="ECO:0007669"/>
    <property type="project" value="TreeGrafter"/>
</dbReference>
<evidence type="ECO:0000256" key="3">
    <source>
        <dbReference type="ARBA" id="ARBA00023242"/>
    </source>
</evidence>
<dbReference type="EMBL" id="CAKOFQ010007240">
    <property type="protein sequence ID" value="CAH1995834.1"/>
    <property type="molecule type" value="Genomic_DNA"/>
</dbReference>
<dbReference type="PANTHER" id="PTHR12972:SF0">
    <property type="entry name" value="PROTEIN DOWNSTREAM NEIGHBOR OF SON"/>
    <property type="match status" value="1"/>
</dbReference>
<dbReference type="OrthoDB" id="534063at2759"/>
<reference evidence="6" key="1">
    <citation type="submission" date="2022-03" db="EMBL/GenBank/DDBJ databases">
        <authorList>
            <person name="Sayadi A."/>
        </authorList>
    </citation>
    <scope>NUCLEOTIDE SEQUENCE</scope>
</reference>
<comment type="subcellular location">
    <subcellularLocation>
        <location evidence="1">Nucleus</location>
    </subcellularLocation>
</comment>
<evidence type="ECO:0000313" key="6">
    <source>
        <dbReference type="EMBL" id="CAH1995834.1"/>
    </source>
</evidence>
<feature type="region of interest" description="Disordered" evidence="5">
    <location>
        <begin position="337"/>
        <end position="370"/>
    </location>
</feature>
<feature type="compositionally biased region" description="Acidic residues" evidence="5">
    <location>
        <begin position="350"/>
        <end position="370"/>
    </location>
</feature>
<accession>A0A9P0LND7</accession>
<evidence type="ECO:0000256" key="4">
    <source>
        <dbReference type="ARBA" id="ARBA00025806"/>
    </source>
</evidence>
<feature type="compositionally biased region" description="Polar residues" evidence="5">
    <location>
        <begin position="38"/>
        <end position="49"/>
    </location>
</feature>